<dbReference type="InterPro" id="IPR001387">
    <property type="entry name" value="Cro/C1-type_HTH"/>
</dbReference>
<evidence type="ECO:0000313" key="1">
    <source>
        <dbReference type="EMBL" id="MBS2551967.1"/>
    </source>
</evidence>
<accession>A0ABS5L0V9</accession>
<dbReference type="RefSeq" id="WP_212017110.1">
    <property type="nucleotide sequence ID" value="NZ_JAAFYZ010000164.1"/>
</dbReference>
<sequence>MNVHTGAARAAAANLSAVLRTGPFEEALRVAIAARGLSLERLRSHLSARGIQVGVATLSYWQNGHRRPERPDSLRAVSALEEILGLPPDALLVLLGPRRPRGPAVGLPQGSRGYRQLMPAWPAVEGLIASLDTTADDKLHIAAQHELVWIDGHRSCARREVFQVLRAHQDGVDRYIAIVTADAGADISLVSVRALENCRIGRVRRDADAGVLVCELLFDLVLRTGQTHLIRYEVLDESDAECDDYHRGFRFPAGQYALQVRFDPEQLPVACFSYQGHDIRELTMTGYRSVHVNVAPVPAGRVGIRWEWDGAG</sequence>
<evidence type="ECO:0000313" key="2">
    <source>
        <dbReference type="Proteomes" id="UP000730482"/>
    </source>
</evidence>
<name>A0ABS5L0V9_9ACTN</name>
<gene>
    <name evidence="1" type="ORF">KGQ19_34395</name>
</gene>
<protein>
    <submittedName>
        <fullName evidence="1">Helix-turn-helix transcriptional regulator</fullName>
    </submittedName>
</protein>
<keyword evidence="2" id="KW-1185">Reference proteome</keyword>
<organism evidence="1 2">
    <name type="scientific">Catenulispora pinistramenti</name>
    <dbReference type="NCBI Taxonomy" id="2705254"/>
    <lineage>
        <taxon>Bacteria</taxon>
        <taxon>Bacillati</taxon>
        <taxon>Actinomycetota</taxon>
        <taxon>Actinomycetes</taxon>
        <taxon>Catenulisporales</taxon>
        <taxon>Catenulisporaceae</taxon>
        <taxon>Catenulispora</taxon>
    </lineage>
</organism>
<proteinExistence type="predicted"/>
<reference evidence="1 2" key="1">
    <citation type="submission" date="2020-02" db="EMBL/GenBank/DDBJ databases">
        <title>Acidophilic actinobacteria isolated from forest soil.</title>
        <authorList>
            <person name="Golinska P."/>
        </authorList>
    </citation>
    <scope>NUCLEOTIDE SEQUENCE [LARGE SCALE GENOMIC DNA]</scope>
    <source>
        <strain evidence="1 2">NL8</strain>
    </source>
</reference>
<dbReference type="EMBL" id="JAAFYZ010000164">
    <property type="protein sequence ID" value="MBS2551967.1"/>
    <property type="molecule type" value="Genomic_DNA"/>
</dbReference>
<dbReference type="Proteomes" id="UP000730482">
    <property type="component" value="Unassembled WGS sequence"/>
</dbReference>
<comment type="caution">
    <text evidence="1">The sequence shown here is derived from an EMBL/GenBank/DDBJ whole genome shotgun (WGS) entry which is preliminary data.</text>
</comment>
<dbReference type="CDD" id="cd00093">
    <property type="entry name" value="HTH_XRE"/>
    <property type="match status" value="1"/>
</dbReference>